<accession>A0A9E7H5F3</accession>
<name>A0A9E7H5F3_9LILI</name>
<gene>
    <name evidence="1" type="ORF">MUK42_13289</name>
</gene>
<reference evidence="1" key="1">
    <citation type="submission" date="2022-05" db="EMBL/GenBank/DDBJ databases">
        <title>The Musa troglodytarum L. genome provides insights into the mechanism of non-climacteric behaviour and enrichment of carotenoids.</title>
        <authorList>
            <person name="Wang J."/>
        </authorList>
    </citation>
    <scope>NUCLEOTIDE SEQUENCE</scope>
    <source>
        <tissue evidence="1">Leaf</tissue>
    </source>
</reference>
<sequence>MQHNSIPRALEKKLSEKIGILDSAQINYYYAVLLVKQAVGSFSIVYMHAGVRLVCNTLRKHNFQKNSWVLEHWQGHA</sequence>
<evidence type="ECO:0000313" key="2">
    <source>
        <dbReference type="Proteomes" id="UP001055439"/>
    </source>
</evidence>
<protein>
    <submittedName>
        <fullName evidence="1">Uncharacterized protein</fullName>
    </submittedName>
</protein>
<dbReference type="EMBL" id="CP097510">
    <property type="protein sequence ID" value="URE27091.1"/>
    <property type="molecule type" value="Genomic_DNA"/>
</dbReference>
<proteinExistence type="predicted"/>
<organism evidence="1 2">
    <name type="scientific">Musa troglodytarum</name>
    <name type="common">fe'i banana</name>
    <dbReference type="NCBI Taxonomy" id="320322"/>
    <lineage>
        <taxon>Eukaryota</taxon>
        <taxon>Viridiplantae</taxon>
        <taxon>Streptophyta</taxon>
        <taxon>Embryophyta</taxon>
        <taxon>Tracheophyta</taxon>
        <taxon>Spermatophyta</taxon>
        <taxon>Magnoliopsida</taxon>
        <taxon>Liliopsida</taxon>
        <taxon>Zingiberales</taxon>
        <taxon>Musaceae</taxon>
        <taxon>Musa</taxon>
    </lineage>
</organism>
<keyword evidence="2" id="KW-1185">Reference proteome</keyword>
<dbReference type="AlphaFoldDB" id="A0A9E7H5F3"/>
<dbReference type="EMBL" id="CP097510">
    <property type="protein sequence ID" value="URE27088.1"/>
    <property type="molecule type" value="Genomic_DNA"/>
</dbReference>
<evidence type="ECO:0000313" key="1">
    <source>
        <dbReference type="EMBL" id="URE27091.1"/>
    </source>
</evidence>
<dbReference type="Proteomes" id="UP001055439">
    <property type="component" value="Chromosome 8"/>
</dbReference>